<sequence length="128" mass="14494">MKYLIKLFNEANIIRRRLDEYTDMKVVILSTLVSMLLTSLSVAPLVLIIIPLFLITELQILLIILLFIIGIASVFLYQYLLYYIQGIQIPKILGLNTKKIVYLDSIIISTVLIMVGLIVTFSIYGGLA</sequence>
<evidence type="ECO:0000313" key="2">
    <source>
        <dbReference type="EMBL" id="CDR30998.1"/>
    </source>
</evidence>
<dbReference type="HOGENOM" id="CLU_1965704_0_0_14"/>
<dbReference type="RefSeq" id="WP_045749465.1">
    <property type="nucleotide sequence ID" value="NZ_FUZK01000001.1"/>
</dbReference>
<keyword evidence="1" id="KW-1133">Transmembrane helix</keyword>
<protein>
    <submittedName>
        <fullName evidence="2">Uncharacterized protein</fullName>
    </submittedName>
</protein>
<name>A0A061AAX3_9MOLU</name>
<dbReference type="Proteomes" id="UP000032434">
    <property type="component" value="Chromosome 1"/>
</dbReference>
<feature type="transmembrane region" description="Helical" evidence="1">
    <location>
        <begin position="101"/>
        <end position="124"/>
    </location>
</feature>
<dbReference type="STRING" id="35623.Aocu_09250"/>
<dbReference type="KEGG" id="aoc:Aocu_09250"/>
<organism evidence="2 3">
    <name type="scientific">Acholeplasma oculi</name>
    <dbReference type="NCBI Taxonomy" id="35623"/>
    <lineage>
        <taxon>Bacteria</taxon>
        <taxon>Bacillati</taxon>
        <taxon>Mycoplasmatota</taxon>
        <taxon>Mollicutes</taxon>
        <taxon>Acholeplasmatales</taxon>
        <taxon>Acholeplasmataceae</taxon>
        <taxon>Acholeplasma</taxon>
    </lineage>
</organism>
<proteinExistence type="predicted"/>
<accession>A0A061AAX3</accession>
<dbReference type="InParanoid" id="A0A061AAX3"/>
<keyword evidence="1" id="KW-0472">Membrane</keyword>
<evidence type="ECO:0000256" key="1">
    <source>
        <dbReference type="SAM" id="Phobius"/>
    </source>
</evidence>
<dbReference type="AlphaFoldDB" id="A0A061AAX3"/>
<dbReference type="EMBL" id="LK028559">
    <property type="protein sequence ID" value="CDR30998.1"/>
    <property type="molecule type" value="Genomic_DNA"/>
</dbReference>
<feature type="transmembrane region" description="Helical" evidence="1">
    <location>
        <begin position="26"/>
        <end position="54"/>
    </location>
</feature>
<evidence type="ECO:0000313" key="3">
    <source>
        <dbReference type="Proteomes" id="UP000032434"/>
    </source>
</evidence>
<gene>
    <name evidence="2" type="ORF">Aocu_09250</name>
</gene>
<dbReference type="PATRIC" id="fig|35623.3.peg.924"/>
<keyword evidence="1" id="KW-0812">Transmembrane</keyword>
<feature type="transmembrane region" description="Helical" evidence="1">
    <location>
        <begin position="60"/>
        <end position="80"/>
    </location>
</feature>
<reference evidence="3" key="1">
    <citation type="submission" date="2014-05" db="EMBL/GenBank/DDBJ databases">
        <authorList>
            <person name="Kube M."/>
        </authorList>
    </citation>
    <scope>NUCLEOTIDE SEQUENCE [LARGE SCALE GENOMIC DNA]</scope>
</reference>
<keyword evidence="3" id="KW-1185">Reference proteome</keyword>